<reference evidence="1 2" key="1">
    <citation type="submission" date="2014-01" db="EMBL/GenBank/DDBJ databases">
        <title>Full genme sequencing of cellulolytic bacterium Gynuella sunshinyii YC6258T gen. nov., sp. nov.</title>
        <authorList>
            <person name="Khan H."/>
            <person name="Chung E.J."/>
            <person name="Chung Y.R."/>
        </authorList>
    </citation>
    <scope>NUCLEOTIDE SEQUENCE [LARGE SCALE GENOMIC DNA]</scope>
    <source>
        <strain evidence="1 2">YC6258</strain>
    </source>
</reference>
<protein>
    <submittedName>
        <fullName evidence="1">Uncharacterized protein</fullName>
    </submittedName>
</protein>
<evidence type="ECO:0000313" key="1">
    <source>
        <dbReference type="EMBL" id="AJQ93247.1"/>
    </source>
</evidence>
<dbReference type="AlphaFoldDB" id="A0A0C5VFF0"/>
<evidence type="ECO:0000313" key="2">
    <source>
        <dbReference type="Proteomes" id="UP000032266"/>
    </source>
</evidence>
<organism evidence="1 2">
    <name type="scientific">Gynuella sunshinyii YC6258</name>
    <dbReference type="NCBI Taxonomy" id="1445510"/>
    <lineage>
        <taxon>Bacteria</taxon>
        <taxon>Pseudomonadati</taxon>
        <taxon>Pseudomonadota</taxon>
        <taxon>Gammaproteobacteria</taxon>
        <taxon>Oceanospirillales</taxon>
        <taxon>Saccharospirillaceae</taxon>
        <taxon>Gynuella</taxon>
    </lineage>
</organism>
<keyword evidence="2" id="KW-1185">Reference proteome</keyword>
<dbReference type="HOGENOM" id="CLU_1494219_0_0_6"/>
<proteinExistence type="predicted"/>
<name>A0A0C5VFF0_9GAMM</name>
<dbReference type="Proteomes" id="UP000032266">
    <property type="component" value="Chromosome"/>
</dbReference>
<dbReference type="KEGG" id="gsn:YC6258_01199"/>
<accession>A0A0C5VFF0</accession>
<sequence>MAPRDLIIMIEDFKCWLNELGTKAIERKNTQLKNTKRQPWKNKTKNQDIKKIFTDNGRLIEGIKPRSSNDRKAREWLYDLIWREYDSENNFIGVCLAMEIELSDMKFSGLIYDYNKLLQSDSKYKVFVFQQKEEVASDKIFHKLELCTKKYKSRVESEFLLSCWCWNTGTFKFKQIEVKP</sequence>
<gene>
    <name evidence="1" type="ORF">YC6258_01199</name>
</gene>
<dbReference type="EMBL" id="CP007142">
    <property type="protein sequence ID" value="AJQ93247.1"/>
    <property type="molecule type" value="Genomic_DNA"/>
</dbReference>